<keyword evidence="1" id="KW-1133">Transmembrane helix</keyword>
<evidence type="ECO:0000256" key="1">
    <source>
        <dbReference type="SAM" id="Phobius"/>
    </source>
</evidence>
<dbReference type="PANTHER" id="PTHR28008">
    <property type="entry name" value="DOMAIN PROTEIN, PUTATIVE (AFU_ORTHOLOGUE AFUA_3G10980)-RELATED"/>
    <property type="match status" value="1"/>
</dbReference>
<gene>
    <name evidence="3" type="ORF">AAK873_10185</name>
</gene>
<dbReference type="PANTHER" id="PTHR28008:SF1">
    <property type="entry name" value="DOMAIN PROTEIN, PUTATIVE (AFU_ORTHOLOGUE AFUA_3G10980)-RELATED"/>
    <property type="match status" value="1"/>
</dbReference>
<evidence type="ECO:0000259" key="2">
    <source>
        <dbReference type="Pfam" id="PF04892"/>
    </source>
</evidence>
<organism evidence="3 4">
    <name type="scientific">Heminiphilus faecis</name>
    <dbReference type="NCBI Taxonomy" id="2601703"/>
    <lineage>
        <taxon>Bacteria</taxon>
        <taxon>Pseudomonadati</taxon>
        <taxon>Bacteroidota</taxon>
        <taxon>Bacteroidia</taxon>
        <taxon>Bacteroidales</taxon>
        <taxon>Muribaculaceae</taxon>
        <taxon>Heminiphilus</taxon>
    </lineage>
</organism>
<dbReference type="RefSeq" id="WP_121699079.1">
    <property type="nucleotide sequence ID" value="NZ_JBCLPP010000028.1"/>
</dbReference>
<feature type="transmembrane region" description="Helical" evidence="1">
    <location>
        <begin position="12"/>
        <end position="28"/>
    </location>
</feature>
<comment type="caution">
    <text evidence="3">The sequence shown here is derived from an EMBL/GenBank/DDBJ whole genome shotgun (WGS) entry which is preliminary data.</text>
</comment>
<name>A0ABV4CYC5_9BACT</name>
<reference evidence="3 4" key="1">
    <citation type="submission" date="2024-03" db="EMBL/GenBank/DDBJ databases">
        <title>Mouse gut bacterial collection (mGBC) of GemPharmatech.</title>
        <authorList>
            <person name="He Y."/>
            <person name="Dong L."/>
            <person name="Wu D."/>
            <person name="Gao X."/>
            <person name="Lin Z."/>
        </authorList>
    </citation>
    <scope>NUCLEOTIDE SEQUENCE [LARGE SCALE GENOMIC DNA]</scope>
    <source>
        <strain evidence="3 4">54-13</strain>
    </source>
</reference>
<sequence>MSITNLIKRLPPFVFTITVVLAVLYLTLMPDPLPDNDISLFPGADKVVHAIMMLGVIGCLALDYLRKHPGRTKAPGALLIIFCIATTAFGGAIELVQGSMDMGRGEDIYDFYADTAGALLGLFIAYALWTKVNRWIFGDRQS</sequence>
<protein>
    <submittedName>
        <fullName evidence="3">VanZ family protein</fullName>
    </submittedName>
</protein>
<keyword evidence="1" id="KW-0472">Membrane</keyword>
<evidence type="ECO:0000313" key="4">
    <source>
        <dbReference type="Proteomes" id="UP001565200"/>
    </source>
</evidence>
<feature type="transmembrane region" description="Helical" evidence="1">
    <location>
        <begin position="48"/>
        <end position="65"/>
    </location>
</feature>
<accession>A0ABV4CYC5</accession>
<dbReference type="Proteomes" id="UP001565200">
    <property type="component" value="Unassembled WGS sequence"/>
</dbReference>
<feature type="transmembrane region" description="Helical" evidence="1">
    <location>
        <begin position="108"/>
        <end position="129"/>
    </location>
</feature>
<feature type="transmembrane region" description="Helical" evidence="1">
    <location>
        <begin position="77"/>
        <end position="96"/>
    </location>
</feature>
<evidence type="ECO:0000313" key="3">
    <source>
        <dbReference type="EMBL" id="MEY8245982.1"/>
    </source>
</evidence>
<keyword evidence="1" id="KW-0812">Transmembrane</keyword>
<dbReference type="Pfam" id="PF04892">
    <property type="entry name" value="VanZ"/>
    <property type="match status" value="1"/>
</dbReference>
<dbReference type="EMBL" id="JBCLPP010000028">
    <property type="protein sequence ID" value="MEY8245982.1"/>
    <property type="molecule type" value="Genomic_DNA"/>
</dbReference>
<feature type="domain" description="VanZ-like" evidence="2">
    <location>
        <begin position="40"/>
        <end position="127"/>
    </location>
</feature>
<dbReference type="InterPro" id="IPR006976">
    <property type="entry name" value="VanZ-like"/>
</dbReference>
<proteinExistence type="predicted"/>
<keyword evidence="4" id="KW-1185">Reference proteome</keyword>